<dbReference type="EMBL" id="JAECZA010000233">
    <property type="protein sequence ID" value="MBH8576589.1"/>
    <property type="molecule type" value="Genomic_DNA"/>
</dbReference>
<keyword evidence="9" id="KW-0406">Ion transport</keyword>
<keyword evidence="6 13" id="KW-0812">Transmembrane</keyword>
<evidence type="ECO:0000256" key="9">
    <source>
        <dbReference type="ARBA" id="ARBA00023065"/>
    </source>
</evidence>
<evidence type="ECO:0000259" key="19">
    <source>
        <dbReference type="Pfam" id="PF11741"/>
    </source>
</evidence>
<dbReference type="AlphaFoldDB" id="A0A8J7LI90"/>
<keyword evidence="5" id="KW-0410">Iron transport</keyword>
<protein>
    <submittedName>
        <fullName evidence="20">TonB-dependent siderophore receptor</fullName>
    </submittedName>
</protein>
<evidence type="ECO:0000256" key="7">
    <source>
        <dbReference type="ARBA" id="ARBA00022729"/>
    </source>
</evidence>
<dbReference type="GO" id="GO:0009279">
    <property type="term" value="C:cell outer membrane"/>
    <property type="evidence" value="ECO:0007669"/>
    <property type="project" value="UniProtKB-SubCell"/>
</dbReference>
<proteinExistence type="inferred from homology"/>
<dbReference type="Pfam" id="PF00593">
    <property type="entry name" value="TonB_dep_Rec_b-barrel"/>
    <property type="match status" value="1"/>
</dbReference>
<feature type="domain" description="TonB-dependent receptor plug" evidence="18">
    <location>
        <begin position="238"/>
        <end position="337"/>
    </location>
</feature>
<evidence type="ECO:0000256" key="12">
    <source>
        <dbReference type="ARBA" id="ARBA00023237"/>
    </source>
</evidence>
<evidence type="ECO:0000256" key="11">
    <source>
        <dbReference type="ARBA" id="ARBA00023136"/>
    </source>
</evidence>
<keyword evidence="21" id="KW-1185">Reference proteome</keyword>
<name>A0A8J7LI90_9NOST</name>
<dbReference type="InterPro" id="IPR010105">
    <property type="entry name" value="TonB_sidphr_rcpt"/>
</dbReference>
<evidence type="ECO:0000256" key="5">
    <source>
        <dbReference type="ARBA" id="ARBA00022496"/>
    </source>
</evidence>
<feature type="chain" id="PRO_5035252996" evidence="16">
    <location>
        <begin position="28"/>
        <end position="879"/>
    </location>
</feature>
<sequence length="879" mass="97954">MFIRLQYPAVCGLISVASLTLANPAYSEQPLVKKTLVRSGEVFQEIQTLNQLQLPKTNTSYLWRVPRQNKFPELSQVTTDVILVTDVKVNSTDKGIELVLVTANSLKLQILPKTEGNSYIADIPNARLQLRSGDFRQSKPVAGISEVTVANVNANTLRVTVTGEMGAPAVELFDSTKEGLVFGVTPSTSTAQQPTTTPEQKPSTTEPEKPIELNVTAPPNVNYRVPDATTATKTDTPLRDIPASVQAIPQQVIEDQQPRNLIGILSNAGVVQNNFSSRVADTFSIRGFRARNVYRNGIKDRFADGAALSSSLTNIDRVEVVRGPNSVIYGQVNPGGIINIVTKKPLSQPYYALEVRRGAYDLFEPSLDLSGPVTKDGSLSYRLNTSYRTAQDFTDFYHEKRFFVSPVVNWRIGKNTNLTFDSEYEDIQQSLGTGSEQIASATILPNPNGKIPINRYLGEPTDFFNRQLNRYNYNLEHRFNDNWSISNSFQAAFLTLDLRETAVTSLLEADNRTVERRQTIFPKPTEYEDYTLDTHVIGDFNTGSIKHKLLVGFDLFRQTQSINILRRSVAPLDVFNPVYGQPLGETFGRLDLYFRDDALGFYLQDQVTLANNLKLLVGGRYDLVENEFANRIASTASVQSDSAFSPRVGIVYQPIAPVSLYASYSRSFEQETGADKNDNLFKPRLGTQYEVGVKTDLFDNKLSATLALYQLTLTNILTTDPTDPDYSVQTGEQRSRGVELSVTGEILPGWNVIGFYGYTDARITKDNDLPVGSRVEGVPEHVASLWTTYTFGTGSLKGFGGGIGFNYVGDNKPDSLDTYTIPSYFLTNAALYYRQNNFSIGLNLNNIFNVRYYEASFDYLQRIIPGRPYTAELSVKWEF</sequence>
<dbReference type="PROSITE" id="PS52016">
    <property type="entry name" value="TONB_DEPENDENT_REC_3"/>
    <property type="match status" value="1"/>
</dbReference>
<evidence type="ECO:0000256" key="3">
    <source>
        <dbReference type="ARBA" id="ARBA00022448"/>
    </source>
</evidence>
<dbReference type="InterPro" id="IPR037066">
    <property type="entry name" value="Plug_dom_sf"/>
</dbReference>
<evidence type="ECO:0000256" key="10">
    <source>
        <dbReference type="ARBA" id="ARBA00023077"/>
    </source>
</evidence>
<keyword evidence="10 14" id="KW-0798">TonB box</keyword>
<dbReference type="SUPFAM" id="SSF56935">
    <property type="entry name" value="Porins"/>
    <property type="match status" value="1"/>
</dbReference>
<dbReference type="GO" id="GO:0015344">
    <property type="term" value="F:siderophore uptake transmembrane transporter activity"/>
    <property type="evidence" value="ECO:0007669"/>
    <property type="project" value="TreeGrafter"/>
</dbReference>
<feature type="signal peptide" evidence="16">
    <location>
        <begin position="1"/>
        <end position="27"/>
    </location>
</feature>
<comment type="caution">
    <text evidence="20">The sequence shown here is derived from an EMBL/GenBank/DDBJ whole genome shotgun (WGS) entry which is preliminary data.</text>
</comment>
<dbReference type="InterPro" id="IPR012910">
    <property type="entry name" value="Plug_dom"/>
</dbReference>
<dbReference type="GO" id="GO:0038023">
    <property type="term" value="F:signaling receptor activity"/>
    <property type="evidence" value="ECO:0007669"/>
    <property type="project" value="InterPro"/>
</dbReference>
<dbReference type="NCBIfam" id="TIGR01783">
    <property type="entry name" value="TonB-siderophor"/>
    <property type="match status" value="1"/>
</dbReference>
<dbReference type="FunFam" id="2.40.170.20:FF:000005">
    <property type="entry name" value="TonB-dependent siderophore receptor"/>
    <property type="match status" value="1"/>
</dbReference>
<keyword evidence="20" id="KW-0675">Receptor</keyword>
<feature type="compositionally biased region" description="Low complexity" evidence="15">
    <location>
        <begin position="186"/>
        <end position="205"/>
    </location>
</feature>
<dbReference type="InterPro" id="IPR000531">
    <property type="entry name" value="Beta-barrel_TonB"/>
</dbReference>
<evidence type="ECO:0000256" key="2">
    <source>
        <dbReference type="ARBA" id="ARBA00009810"/>
    </source>
</evidence>
<evidence type="ECO:0000256" key="4">
    <source>
        <dbReference type="ARBA" id="ARBA00022452"/>
    </source>
</evidence>
<feature type="domain" description="TonB-dependent receptor-like beta-barrel" evidence="17">
    <location>
        <begin position="410"/>
        <end position="847"/>
    </location>
</feature>
<evidence type="ECO:0000256" key="6">
    <source>
        <dbReference type="ARBA" id="ARBA00022692"/>
    </source>
</evidence>
<accession>A0A8J7LI90</accession>
<feature type="region of interest" description="Disordered" evidence="15">
    <location>
        <begin position="186"/>
        <end position="226"/>
    </location>
</feature>
<evidence type="ECO:0000256" key="13">
    <source>
        <dbReference type="PROSITE-ProRule" id="PRU01360"/>
    </source>
</evidence>
<dbReference type="RefSeq" id="WP_214435316.1">
    <property type="nucleotide sequence ID" value="NZ_CAWPUQ010000161.1"/>
</dbReference>
<feature type="domain" description="AMIN" evidence="19">
    <location>
        <begin position="86"/>
        <end position="181"/>
    </location>
</feature>
<evidence type="ECO:0000313" key="21">
    <source>
        <dbReference type="Proteomes" id="UP000662314"/>
    </source>
</evidence>
<dbReference type="Gene3D" id="2.40.170.20">
    <property type="entry name" value="TonB-dependent receptor, beta-barrel domain"/>
    <property type="match status" value="1"/>
</dbReference>
<dbReference type="Pfam" id="PF11741">
    <property type="entry name" value="AMIN"/>
    <property type="match status" value="1"/>
</dbReference>
<dbReference type="Pfam" id="PF07715">
    <property type="entry name" value="Plug"/>
    <property type="match status" value="1"/>
</dbReference>
<keyword evidence="7 16" id="KW-0732">Signal</keyword>
<keyword evidence="11 13" id="KW-0472">Membrane</keyword>
<dbReference type="FunFam" id="2.170.130.10:FF:000001">
    <property type="entry name" value="Catecholate siderophore TonB-dependent receptor"/>
    <property type="match status" value="1"/>
</dbReference>
<evidence type="ECO:0000259" key="17">
    <source>
        <dbReference type="Pfam" id="PF00593"/>
    </source>
</evidence>
<dbReference type="InterPro" id="IPR036942">
    <property type="entry name" value="Beta-barrel_TonB_sf"/>
</dbReference>
<dbReference type="Proteomes" id="UP000662314">
    <property type="component" value="Unassembled WGS sequence"/>
</dbReference>
<dbReference type="PANTHER" id="PTHR32552">
    <property type="entry name" value="FERRICHROME IRON RECEPTOR-RELATED"/>
    <property type="match status" value="1"/>
</dbReference>
<evidence type="ECO:0000256" key="14">
    <source>
        <dbReference type="RuleBase" id="RU003357"/>
    </source>
</evidence>
<dbReference type="InterPro" id="IPR021731">
    <property type="entry name" value="AMIN_dom"/>
</dbReference>
<evidence type="ECO:0000256" key="1">
    <source>
        <dbReference type="ARBA" id="ARBA00004571"/>
    </source>
</evidence>
<keyword evidence="4 13" id="KW-1134">Transmembrane beta strand</keyword>
<evidence type="ECO:0000259" key="18">
    <source>
        <dbReference type="Pfam" id="PF07715"/>
    </source>
</evidence>
<evidence type="ECO:0000256" key="16">
    <source>
        <dbReference type="SAM" id="SignalP"/>
    </source>
</evidence>
<dbReference type="InterPro" id="IPR039426">
    <property type="entry name" value="TonB-dep_rcpt-like"/>
</dbReference>
<comment type="similarity">
    <text evidence="2 13 14">Belongs to the TonB-dependent receptor family.</text>
</comment>
<comment type="subcellular location">
    <subcellularLocation>
        <location evidence="1 13">Cell outer membrane</location>
        <topology evidence="1 13">Multi-pass membrane protein</topology>
    </subcellularLocation>
</comment>
<evidence type="ECO:0000313" key="20">
    <source>
        <dbReference type="EMBL" id="MBH8576589.1"/>
    </source>
</evidence>
<keyword evidence="12 13" id="KW-0998">Cell outer membrane</keyword>
<organism evidence="20 21">
    <name type="scientific">Dendronalium phyllosphericum CENA369</name>
    <dbReference type="NCBI Taxonomy" id="1725256"/>
    <lineage>
        <taxon>Bacteria</taxon>
        <taxon>Bacillati</taxon>
        <taxon>Cyanobacteriota</taxon>
        <taxon>Cyanophyceae</taxon>
        <taxon>Nostocales</taxon>
        <taxon>Nostocaceae</taxon>
        <taxon>Dendronalium</taxon>
        <taxon>Dendronalium phyllosphericum</taxon>
    </lineage>
</organism>
<dbReference type="GO" id="GO:0015891">
    <property type="term" value="P:siderophore transport"/>
    <property type="evidence" value="ECO:0007669"/>
    <property type="project" value="InterPro"/>
</dbReference>
<dbReference type="PANTHER" id="PTHR32552:SF68">
    <property type="entry name" value="FERRICHROME OUTER MEMBRANE TRANSPORTER_PHAGE RECEPTOR"/>
    <property type="match status" value="1"/>
</dbReference>
<keyword evidence="8" id="KW-0408">Iron</keyword>
<keyword evidence="3 13" id="KW-0813">Transport</keyword>
<evidence type="ECO:0000256" key="15">
    <source>
        <dbReference type="SAM" id="MobiDB-lite"/>
    </source>
</evidence>
<gene>
    <name evidence="20" type="ORF">I8752_27080</name>
</gene>
<dbReference type="Gene3D" id="2.170.130.10">
    <property type="entry name" value="TonB-dependent receptor, plug domain"/>
    <property type="match status" value="1"/>
</dbReference>
<reference evidence="20 21" key="1">
    <citation type="journal article" date="2021" name="Int. J. Syst. Evol. Microbiol.">
        <title>Amazonocrinis nigriterrae gen. nov., sp. nov., Atlanticothrix silvestris gen. nov., sp. nov. and Dendronalium phyllosphericum gen. nov., sp. nov., nostocacean cyanobacteria from Brazilian environments.</title>
        <authorList>
            <person name="Alvarenga D.O."/>
            <person name="Andreote A.P.D."/>
            <person name="Branco L.H.Z."/>
            <person name="Delbaje E."/>
            <person name="Cruz R.B."/>
            <person name="Varani A.M."/>
            <person name="Fiore M.F."/>
        </authorList>
    </citation>
    <scope>NUCLEOTIDE SEQUENCE [LARGE SCALE GENOMIC DNA]</scope>
    <source>
        <strain evidence="20 21">CENA369</strain>
    </source>
</reference>
<evidence type="ECO:0000256" key="8">
    <source>
        <dbReference type="ARBA" id="ARBA00023004"/>
    </source>
</evidence>
<dbReference type="CDD" id="cd01347">
    <property type="entry name" value="ligand_gated_channel"/>
    <property type="match status" value="1"/>
</dbReference>